<accession>A0A1M6CEF0</accession>
<feature type="transmembrane region" description="Helical" evidence="1">
    <location>
        <begin position="12"/>
        <end position="34"/>
    </location>
</feature>
<feature type="transmembrane region" description="Helical" evidence="1">
    <location>
        <begin position="106"/>
        <end position="125"/>
    </location>
</feature>
<sequence length="150" mass="16790">MPKKPPSKQQRYERLTQSYLMLLAIWTLLVTIGLPSIFEKPVGCLILVLITLLLYIPLMTREDKKLSAQILLGTCALVCLLAVLFTLPQLINGIRAMCRHFYQEAVITAMISTAPLTLIFAPFVISLKRSLQYLRTPEEQSISPSGDEAA</sequence>
<dbReference type="AlphaFoldDB" id="A0A1M6CEF0"/>
<gene>
    <name evidence="2" type="ORF">SAMN02745181_0459</name>
</gene>
<dbReference type="InParanoid" id="A0A1M6CEF0"/>
<dbReference type="Proteomes" id="UP000184510">
    <property type="component" value="Unassembled WGS sequence"/>
</dbReference>
<evidence type="ECO:0000313" key="3">
    <source>
        <dbReference type="Proteomes" id="UP000184510"/>
    </source>
</evidence>
<dbReference type="EMBL" id="FQYR01000002">
    <property type="protein sequence ID" value="SHI59405.1"/>
    <property type="molecule type" value="Genomic_DNA"/>
</dbReference>
<feature type="transmembrane region" description="Helical" evidence="1">
    <location>
        <begin position="40"/>
        <end position="58"/>
    </location>
</feature>
<evidence type="ECO:0000313" key="2">
    <source>
        <dbReference type="EMBL" id="SHI59405.1"/>
    </source>
</evidence>
<proteinExistence type="predicted"/>
<feature type="transmembrane region" description="Helical" evidence="1">
    <location>
        <begin position="70"/>
        <end position="91"/>
    </location>
</feature>
<keyword evidence="1" id="KW-0472">Membrane</keyword>
<reference evidence="2 3" key="1">
    <citation type="submission" date="2016-11" db="EMBL/GenBank/DDBJ databases">
        <authorList>
            <person name="Jaros S."/>
            <person name="Januszkiewicz K."/>
            <person name="Wedrychowicz H."/>
        </authorList>
    </citation>
    <scope>NUCLEOTIDE SEQUENCE [LARGE SCALE GENOMIC DNA]</scope>
    <source>
        <strain evidence="2 3">DSM 18772</strain>
    </source>
</reference>
<protein>
    <submittedName>
        <fullName evidence="2">Uncharacterized protein</fullName>
    </submittedName>
</protein>
<keyword evidence="3" id="KW-1185">Reference proteome</keyword>
<keyword evidence="1" id="KW-0812">Transmembrane</keyword>
<organism evidence="2 3">
    <name type="scientific">Rubritalea squalenifaciens DSM 18772</name>
    <dbReference type="NCBI Taxonomy" id="1123071"/>
    <lineage>
        <taxon>Bacteria</taxon>
        <taxon>Pseudomonadati</taxon>
        <taxon>Verrucomicrobiota</taxon>
        <taxon>Verrucomicrobiia</taxon>
        <taxon>Verrucomicrobiales</taxon>
        <taxon>Rubritaleaceae</taxon>
        <taxon>Rubritalea</taxon>
    </lineage>
</organism>
<dbReference type="RefSeq" id="WP_143157880.1">
    <property type="nucleotide sequence ID" value="NZ_FQYR01000002.1"/>
</dbReference>
<evidence type="ECO:0000256" key="1">
    <source>
        <dbReference type="SAM" id="Phobius"/>
    </source>
</evidence>
<keyword evidence="1" id="KW-1133">Transmembrane helix</keyword>
<name>A0A1M6CEF0_9BACT</name>
<dbReference type="STRING" id="1123071.SAMN02745181_0459"/>